<dbReference type="PROSITE" id="PS50089">
    <property type="entry name" value="ZF_RING_2"/>
    <property type="match status" value="1"/>
</dbReference>
<keyword evidence="5" id="KW-0808">Transferase</keyword>
<dbReference type="PANTHER" id="PTHR46632:SF16">
    <property type="entry name" value="E3 UBIQUITIN-PROTEIN LIGASE SINA-LIKE 10"/>
    <property type="match status" value="1"/>
</dbReference>
<name>A0ABD3A814_9GENT</name>
<evidence type="ECO:0000259" key="14">
    <source>
        <dbReference type="PROSITE" id="PS51081"/>
    </source>
</evidence>
<evidence type="ECO:0000256" key="1">
    <source>
        <dbReference type="ARBA" id="ARBA00000900"/>
    </source>
</evidence>
<comment type="pathway">
    <text evidence="2">Protein modification; protein ubiquitination.</text>
</comment>
<dbReference type="AlphaFoldDB" id="A0ABD3A814"/>
<dbReference type="Gene3D" id="3.30.40.10">
    <property type="entry name" value="Zinc/RING finger domain, C3HC4 (zinc finger)"/>
    <property type="match status" value="1"/>
</dbReference>
<proteinExistence type="inferred from homology"/>
<dbReference type="Pfam" id="PF21362">
    <property type="entry name" value="Sina_RING"/>
    <property type="match status" value="1"/>
</dbReference>
<evidence type="ECO:0000256" key="9">
    <source>
        <dbReference type="ARBA" id="ARBA00022833"/>
    </source>
</evidence>
<gene>
    <name evidence="15" type="ORF">ACH5RR_011643</name>
</gene>
<keyword evidence="16" id="KW-1185">Reference proteome</keyword>
<feature type="compositionally biased region" description="Acidic residues" evidence="12">
    <location>
        <begin position="61"/>
        <end position="105"/>
    </location>
</feature>
<evidence type="ECO:0000256" key="10">
    <source>
        <dbReference type="ARBA" id="ARBA00024004"/>
    </source>
</evidence>
<feature type="domain" description="SIAH-type" evidence="14">
    <location>
        <begin position="189"/>
        <end position="247"/>
    </location>
</feature>
<reference evidence="15 16" key="1">
    <citation type="submission" date="2024-11" db="EMBL/GenBank/DDBJ databases">
        <title>A near-complete genome assembly of Cinchona calisaya.</title>
        <authorList>
            <person name="Lian D.C."/>
            <person name="Zhao X.W."/>
            <person name="Wei L."/>
        </authorList>
    </citation>
    <scope>NUCLEOTIDE SEQUENCE [LARGE SCALE GENOMIC DNA]</scope>
    <source>
        <tissue evidence="15">Nenye</tissue>
    </source>
</reference>
<keyword evidence="7 11" id="KW-0863">Zinc-finger</keyword>
<organism evidence="15 16">
    <name type="scientific">Cinchona calisaya</name>
    <dbReference type="NCBI Taxonomy" id="153742"/>
    <lineage>
        <taxon>Eukaryota</taxon>
        <taxon>Viridiplantae</taxon>
        <taxon>Streptophyta</taxon>
        <taxon>Embryophyta</taxon>
        <taxon>Tracheophyta</taxon>
        <taxon>Spermatophyta</taxon>
        <taxon>Magnoliopsida</taxon>
        <taxon>eudicotyledons</taxon>
        <taxon>Gunneridae</taxon>
        <taxon>Pentapetalae</taxon>
        <taxon>asterids</taxon>
        <taxon>lamiids</taxon>
        <taxon>Gentianales</taxon>
        <taxon>Rubiaceae</taxon>
        <taxon>Cinchonoideae</taxon>
        <taxon>Cinchoneae</taxon>
        <taxon>Cinchona</taxon>
    </lineage>
</organism>
<evidence type="ECO:0000256" key="6">
    <source>
        <dbReference type="ARBA" id="ARBA00022723"/>
    </source>
</evidence>
<keyword evidence="8" id="KW-0833">Ubl conjugation pathway</keyword>
<comment type="similarity">
    <text evidence="3">Belongs to the SINA (Seven in absentia) family.</text>
</comment>
<sequence>MARFCVGREDDADEAAGPSSSRRIPKRQKLTITPPAPPPPQQPPPPPPPPVDGQVEPSTLIDEEELDAEEEESEYEIEGGEEESVYGDNEEEEEEDDENDDDQDEENHQQQLETSEELSRDGSVSVTLTDPDVLDCPICLEPLSIPVFQCENGHIACSSCCIKTGNRCPSCTLPIGYNRCRGMEKVLESVKLLCRNTKYGCKQMVKYSNKHEHENMCIFAPCSCPILVCNFVGSSRQLYSHFRLRHSIHACTFLFNMRFLISLEKSQRYLILQESHESIIFVLKHFSERHGSAINVVCIAPSSSSARFSYDLIVKDGDTSIKLQSSVENIPKWVDCPPVKKFLLVPNYYTSPSGHLKLAVRIWKHKTCPTPGDQNCCGFIGF</sequence>
<dbReference type="EC" id="2.3.2.27" evidence="4"/>
<evidence type="ECO:0000256" key="3">
    <source>
        <dbReference type="ARBA" id="ARBA00009119"/>
    </source>
</evidence>
<keyword evidence="9" id="KW-0862">Zinc</keyword>
<evidence type="ECO:0000256" key="11">
    <source>
        <dbReference type="PROSITE-ProRule" id="PRU00455"/>
    </source>
</evidence>
<dbReference type="InterPro" id="IPR013010">
    <property type="entry name" value="Znf_SIAH"/>
</dbReference>
<evidence type="ECO:0000313" key="16">
    <source>
        <dbReference type="Proteomes" id="UP001630127"/>
    </source>
</evidence>
<feature type="region of interest" description="Disordered" evidence="12">
    <location>
        <begin position="1"/>
        <end position="126"/>
    </location>
</feature>
<evidence type="ECO:0000256" key="7">
    <source>
        <dbReference type="ARBA" id="ARBA00022771"/>
    </source>
</evidence>
<dbReference type="GO" id="GO:0061630">
    <property type="term" value="F:ubiquitin protein ligase activity"/>
    <property type="evidence" value="ECO:0007669"/>
    <property type="project" value="UniProtKB-EC"/>
</dbReference>
<evidence type="ECO:0000256" key="4">
    <source>
        <dbReference type="ARBA" id="ARBA00012483"/>
    </source>
</evidence>
<evidence type="ECO:0000256" key="8">
    <source>
        <dbReference type="ARBA" id="ARBA00022786"/>
    </source>
</evidence>
<dbReference type="SUPFAM" id="SSF57850">
    <property type="entry name" value="RING/U-box"/>
    <property type="match status" value="1"/>
</dbReference>
<dbReference type="Proteomes" id="UP001630127">
    <property type="component" value="Unassembled WGS sequence"/>
</dbReference>
<keyword evidence="6" id="KW-0479">Metal-binding</keyword>
<feature type="domain" description="RING-type" evidence="13">
    <location>
        <begin position="136"/>
        <end position="172"/>
    </location>
</feature>
<dbReference type="CDD" id="cd16571">
    <property type="entry name" value="RING-HC_SIAHs"/>
    <property type="match status" value="1"/>
</dbReference>
<feature type="compositionally biased region" description="Pro residues" evidence="12">
    <location>
        <begin position="34"/>
        <end position="51"/>
    </location>
</feature>
<evidence type="ECO:0000256" key="12">
    <source>
        <dbReference type="SAM" id="MobiDB-lite"/>
    </source>
</evidence>
<dbReference type="SUPFAM" id="SSF49599">
    <property type="entry name" value="TRAF domain-like"/>
    <property type="match status" value="1"/>
</dbReference>
<evidence type="ECO:0000259" key="13">
    <source>
        <dbReference type="PROSITE" id="PS50089"/>
    </source>
</evidence>
<dbReference type="InterPro" id="IPR044286">
    <property type="entry name" value="SINL_plant"/>
</dbReference>
<evidence type="ECO:0000313" key="15">
    <source>
        <dbReference type="EMBL" id="KAL3526987.1"/>
    </source>
</evidence>
<dbReference type="GO" id="GO:0008270">
    <property type="term" value="F:zinc ion binding"/>
    <property type="evidence" value="ECO:0007669"/>
    <property type="project" value="UniProtKB-KW"/>
</dbReference>
<dbReference type="Pfam" id="PF21361">
    <property type="entry name" value="Sina_ZnF"/>
    <property type="match status" value="1"/>
</dbReference>
<comment type="caution">
    <text evidence="15">The sequence shown here is derived from an EMBL/GenBank/DDBJ whole genome shotgun (WGS) entry which is preliminary data.</text>
</comment>
<accession>A0ABD3A814</accession>
<dbReference type="PANTHER" id="PTHR46632">
    <property type="entry name" value="E3 UBIQUITIN-PROTEIN LIGASE SINA-LIKE 4"/>
    <property type="match status" value="1"/>
</dbReference>
<dbReference type="EMBL" id="JBJUIK010000005">
    <property type="protein sequence ID" value="KAL3526987.1"/>
    <property type="molecule type" value="Genomic_DNA"/>
</dbReference>
<comment type="catalytic activity">
    <reaction evidence="1">
        <text>S-ubiquitinyl-[E2 ubiquitin-conjugating enzyme]-L-cysteine + [acceptor protein]-L-lysine = [E2 ubiquitin-conjugating enzyme]-L-cysteine + N(6)-ubiquitinyl-[acceptor protein]-L-lysine.</text>
        <dbReference type="EC" id="2.3.2.27"/>
    </reaction>
</comment>
<dbReference type="InterPro" id="IPR013083">
    <property type="entry name" value="Znf_RING/FYVE/PHD"/>
</dbReference>
<dbReference type="InterPro" id="IPR001841">
    <property type="entry name" value="Znf_RING"/>
</dbReference>
<dbReference type="InterPro" id="IPR049548">
    <property type="entry name" value="Sina-like_RING"/>
</dbReference>
<comment type="function">
    <text evidence="10">E3 ubiquitin-protein ligase that mediates ubiquitination and subsequent proteasomal degradation of target proteins. E3 ubiquitin ligases accept ubiquitin from an E2 ubiquitin-conjugating enzyme in the form of a thioester and then directly transfers the ubiquitin to targeted substrates. It probably triggers the ubiquitin-mediated degradation of different substrates.</text>
</comment>
<evidence type="ECO:0000256" key="2">
    <source>
        <dbReference type="ARBA" id="ARBA00004906"/>
    </source>
</evidence>
<protein>
    <recommendedName>
        <fullName evidence="4">RING-type E3 ubiquitin transferase</fullName>
        <ecNumber evidence="4">2.3.2.27</ecNumber>
    </recommendedName>
</protein>
<dbReference type="PROSITE" id="PS51081">
    <property type="entry name" value="ZF_SIAH"/>
    <property type="match status" value="1"/>
</dbReference>
<evidence type="ECO:0000256" key="5">
    <source>
        <dbReference type="ARBA" id="ARBA00022679"/>
    </source>
</evidence>
<dbReference type="FunFam" id="3.30.40.10:FF:000041">
    <property type="entry name" value="E3 ubiquitin-protein ligase SINAT3"/>
    <property type="match status" value="1"/>
</dbReference>